<accession>A0A7M1XLV3</accession>
<organism evidence="2 3">
    <name type="scientific">Treponema rectale</name>
    <dbReference type="NCBI Taxonomy" id="744512"/>
    <lineage>
        <taxon>Bacteria</taxon>
        <taxon>Pseudomonadati</taxon>
        <taxon>Spirochaetota</taxon>
        <taxon>Spirochaetia</taxon>
        <taxon>Spirochaetales</taxon>
        <taxon>Treponemataceae</taxon>
        <taxon>Treponema</taxon>
    </lineage>
</organism>
<sequence>MPMIRKIVFCLSLCFVIAGFNSCTSSKLNKVYVTNTKKVPLLAPSSMNGSVECYEYFSGSFGEQSFAVTCYLTSDNEGMNILMLNDFGVQMGMIYYDGEAAGIESSILPDNFKSEYILLDIQNAYYDAEELKNHYKQYKLDFTKEVLSDGTEVRKVFSKKELIEEIRIFEKNISIKNYLRGYSYELTGADDE</sequence>
<gene>
    <name evidence="2" type="ORF">DYE49_08505</name>
</gene>
<evidence type="ECO:0000256" key="1">
    <source>
        <dbReference type="SAM" id="SignalP"/>
    </source>
</evidence>
<feature type="chain" id="PRO_5032417570" evidence="1">
    <location>
        <begin position="22"/>
        <end position="192"/>
    </location>
</feature>
<feature type="signal peptide" evidence="1">
    <location>
        <begin position="1"/>
        <end position="21"/>
    </location>
</feature>
<dbReference type="EMBL" id="CP031517">
    <property type="protein sequence ID" value="QOS40497.1"/>
    <property type="molecule type" value="Genomic_DNA"/>
</dbReference>
<evidence type="ECO:0000313" key="3">
    <source>
        <dbReference type="Proteomes" id="UP000593591"/>
    </source>
</evidence>
<proteinExistence type="predicted"/>
<evidence type="ECO:0000313" key="2">
    <source>
        <dbReference type="EMBL" id="QOS40497.1"/>
    </source>
</evidence>
<dbReference type="Pfam" id="PF11659">
    <property type="entry name" value="DUF3261"/>
    <property type="match status" value="1"/>
</dbReference>
<dbReference type="AlphaFoldDB" id="A0A7M1XLV3"/>
<dbReference type="KEGG" id="trc:DYE49_08505"/>
<keyword evidence="1" id="KW-0732">Signal</keyword>
<protein>
    <submittedName>
        <fullName evidence="2">DUF3261 domain-containing protein</fullName>
    </submittedName>
</protein>
<dbReference type="InterPro" id="IPR021675">
    <property type="entry name" value="DUF3261"/>
</dbReference>
<dbReference type="Proteomes" id="UP000593591">
    <property type="component" value="Chromosome"/>
</dbReference>
<name>A0A7M1XLV3_9SPIR</name>
<reference evidence="2 3" key="1">
    <citation type="submission" date="2018-08" db="EMBL/GenBank/DDBJ databases">
        <title>The first complete genome of Treponema rectale (CHPAT), a commensal spirochete of the bovine rectum.</title>
        <authorList>
            <person name="Staton G.J."/>
            <person name="Clegg S.R."/>
            <person name="Carter S.D."/>
            <person name="Radford A.D."/>
            <person name="Darby A."/>
            <person name="Hall N."/>
            <person name="Birtles R.J."/>
            <person name="Evans N.J."/>
        </authorList>
    </citation>
    <scope>NUCLEOTIDE SEQUENCE [LARGE SCALE GENOMIC DNA]</scope>
    <source>
        <strain evidence="2 3">CHPA</strain>
    </source>
</reference>